<feature type="region of interest" description="Disordered" evidence="2">
    <location>
        <begin position="1"/>
        <end position="40"/>
    </location>
</feature>
<feature type="domain" description="Zn(2)-C6 fungal-type" evidence="3">
    <location>
        <begin position="48"/>
        <end position="81"/>
    </location>
</feature>
<dbReference type="PROSITE" id="PS50048">
    <property type="entry name" value="ZN2_CY6_FUNGAL_2"/>
    <property type="match status" value="1"/>
</dbReference>
<dbReference type="SUPFAM" id="SSF57701">
    <property type="entry name" value="Zn2/Cys6 DNA-binding domain"/>
    <property type="match status" value="1"/>
</dbReference>
<dbReference type="InterPro" id="IPR050797">
    <property type="entry name" value="Carb_Metab_Trans_Reg"/>
</dbReference>
<evidence type="ECO:0000313" key="4">
    <source>
        <dbReference type="EMBL" id="TKY86588.1"/>
    </source>
</evidence>
<dbReference type="PANTHER" id="PTHR31668">
    <property type="entry name" value="GLUCOSE TRANSPORT TRANSCRIPTION REGULATOR RGT1-RELATED-RELATED"/>
    <property type="match status" value="1"/>
</dbReference>
<feature type="region of interest" description="Disordered" evidence="2">
    <location>
        <begin position="90"/>
        <end position="114"/>
    </location>
</feature>
<accession>A0A4U7KTI9</accession>
<evidence type="ECO:0000256" key="1">
    <source>
        <dbReference type="ARBA" id="ARBA00023242"/>
    </source>
</evidence>
<dbReference type="CDD" id="cd00067">
    <property type="entry name" value="GAL4"/>
    <property type="match status" value="1"/>
</dbReference>
<keyword evidence="5" id="KW-1185">Reference proteome</keyword>
<dbReference type="GeneID" id="40727632"/>
<keyword evidence="1" id="KW-0539">Nucleus</keyword>
<name>A0A4U7KTI9_9BASI</name>
<dbReference type="GO" id="GO:0008270">
    <property type="term" value="F:zinc ion binding"/>
    <property type="evidence" value="ECO:0007669"/>
    <property type="project" value="InterPro"/>
</dbReference>
<reference evidence="4 5" key="1">
    <citation type="submission" date="2019-05" db="EMBL/GenBank/DDBJ databases">
        <title>Sporisorium graminicola CBS 10092 draft sequencing and annotation.</title>
        <authorList>
            <person name="Solano-Gonzalez S."/>
            <person name="Caddick M.X."/>
            <person name="Darby A."/>
        </authorList>
    </citation>
    <scope>NUCLEOTIDE SEQUENCE [LARGE SCALE GENOMIC DNA]</scope>
    <source>
        <strain evidence="4 5">CBS 10092</strain>
    </source>
</reference>
<dbReference type="InterPro" id="IPR001138">
    <property type="entry name" value="Zn2Cys6_DnaBD"/>
</dbReference>
<dbReference type="Gene3D" id="4.10.240.10">
    <property type="entry name" value="Zn(2)-C6 fungal-type DNA-binding domain"/>
    <property type="match status" value="1"/>
</dbReference>
<dbReference type="OrthoDB" id="2123952at2759"/>
<evidence type="ECO:0000313" key="5">
    <source>
        <dbReference type="Proteomes" id="UP000306050"/>
    </source>
</evidence>
<gene>
    <name evidence="4" type="ORF">EX895_004737</name>
</gene>
<dbReference type="Proteomes" id="UP000306050">
    <property type="component" value="Chromosome SGRAM_4"/>
</dbReference>
<feature type="compositionally biased region" description="Low complexity" evidence="2">
    <location>
        <begin position="100"/>
        <end position="113"/>
    </location>
</feature>
<evidence type="ECO:0000259" key="3">
    <source>
        <dbReference type="PROSITE" id="PS50048"/>
    </source>
</evidence>
<comment type="caution">
    <text evidence="4">The sequence shown here is derived from an EMBL/GenBank/DDBJ whole genome shotgun (WGS) entry which is preliminary data.</text>
</comment>
<dbReference type="PROSITE" id="PS00463">
    <property type="entry name" value="ZN2_CY6_FUNGAL_1"/>
    <property type="match status" value="1"/>
</dbReference>
<proteinExistence type="predicted"/>
<dbReference type="GO" id="GO:0000981">
    <property type="term" value="F:DNA-binding transcription factor activity, RNA polymerase II-specific"/>
    <property type="evidence" value="ECO:0007669"/>
    <property type="project" value="InterPro"/>
</dbReference>
<dbReference type="KEGG" id="sgra:EX895_004737"/>
<feature type="compositionally biased region" description="Low complexity" evidence="2">
    <location>
        <begin position="1"/>
        <end position="37"/>
    </location>
</feature>
<organism evidence="4 5">
    <name type="scientific">Sporisorium graminicola</name>
    <dbReference type="NCBI Taxonomy" id="280036"/>
    <lineage>
        <taxon>Eukaryota</taxon>
        <taxon>Fungi</taxon>
        <taxon>Dikarya</taxon>
        <taxon>Basidiomycota</taxon>
        <taxon>Ustilaginomycotina</taxon>
        <taxon>Ustilaginomycetes</taxon>
        <taxon>Ustilaginales</taxon>
        <taxon>Ustilaginaceae</taxon>
        <taxon>Sporisorium</taxon>
    </lineage>
</organism>
<sequence length="711" mass="77849">MSSHRSNSFSSPGSSTSTVSTSKHAATNATATIANSNQTRRKRTQYRSCDQCRASKRACDLSATTLSSCSTCITRQIECTTQWLGQKNKKQKQLLPPPDLASVSPSSPSASDSNMLSDALAEHVKGCKLRMYTNLFEFPFSHWLAPGCNPYFPSFDSLDSHTPDAQLDRCVQLTSGVHDQLKGASTNPSKLIQQFSLLDALLLSRQCQQRGIDIDHIAAPRLRGIRERNKVIDEALTWTAVAHAFQYTATADFVASGAQRAEARTRSRTLTTAAWQKARAALFSNVSFHSFRNAFAFLIFGTITPPTTHIAGQASPAEDTAFAVAHGLRLMHTLCQQAKSFLVSTHSTSNASTNVVLHALKATTWFYDIAKAILTPIVKGLIGDDATASLYCDVDPFISSDRATLFHNPAFVRGLIGAEKSPDTLVSHVSSPASLSIDPVASDPWTRVVDQARAGLMSSAIISFKLDAWAAGELIDIHHELNEAAAYKILIWKAVDDLETEPNRSLALDVAIAIASQWHASHAVVVDSALSAYHRLNPESRTMLSFAVQHSSLGLFYLDTLISKLGSADAQRSQEWRAVDPGNLSSARRVAQLCERARQDALAGLTVTADEAENEGTRNLAQTFPMGQWCHPYPVLSIQAQAWAAHHLLRHAEQQHVLSGDWRDWVQLVDHCLFCLDMMQECLAPFPAHALDQMPLEGLLERRAYFLSCPS</sequence>
<evidence type="ECO:0000256" key="2">
    <source>
        <dbReference type="SAM" id="MobiDB-lite"/>
    </source>
</evidence>
<dbReference type="InterPro" id="IPR036864">
    <property type="entry name" value="Zn2-C6_fun-type_DNA-bd_sf"/>
</dbReference>
<dbReference type="RefSeq" id="XP_029738573.1">
    <property type="nucleotide sequence ID" value="XM_029885331.1"/>
</dbReference>
<protein>
    <recommendedName>
        <fullName evidence="3">Zn(2)-C6 fungal-type domain-containing protein</fullName>
    </recommendedName>
</protein>
<dbReference type="AlphaFoldDB" id="A0A4U7KTI9"/>
<dbReference type="EMBL" id="SRRM01000017">
    <property type="protein sequence ID" value="TKY86588.1"/>
    <property type="molecule type" value="Genomic_DNA"/>
</dbReference>